<reference evidence="1 2" key="1">
    <citation type="submission" date="2016-02" db="EMBL/GenBank/DDBJ databases">
        <title>Draft genome sequence of Polaribacter atrinae KACC17473.</title>
        <authorList>
            <person name="Shin S.-K."/>
            <person name="Yi H."/>
        </authorList>
    </citation>
    <scope>NUCLEOTIDE SEQUENCE [LARGE SCALE GENOMIC DNA]</scope>
    <source>
        <strain evidence="1 2">KACC 17473</strain>
    </source>
</reference>
<organism evidence="1 2">
    <name type="scientific">Polaribacter atrinae</name>
    <dbReference type="NCBI Taxonomy" id="1333662"/>
    <lineage>
        <taxon>Bacteria</taxon>
        <taxon>Pseudomonadati</taxon>
        <taxon>Bacteroidota</taxon>
        <taxon>Flavobacteriia</taxon>
        <taxon>Flavobacteriales</taxon>
        <taxon>Flavobacteriaceae</taxon>
    </lineage>
</organism>
<protein>
    <submittedName>
        <fullName evidence="1">Uncharacterized protein</fullName>
    </submittedName>
</protein>
<name>A0A176TGQ0_9FLAO</name>
<dbReference type="EMBL" id="LVWE01000001">
    <property type="protein sequence ID" value="OAD46703.1"/>
    <property type="molecule type" value="Genomic_DNA"/>
</dbReference>
<comment type="caution">
    <text evidence="1">The sequence shown here is derived from an EMBL/GenBank/DDBJ whole genome shotgun (WGS) entry which is preliminary data.</text>
</comment>
<gene>
    <name evidence="1" type="ORF">LPB303_00155</name>
</gene>
<evidence type="ECO:0000313" key="1">
    <source>
        <dbReference type="EMBL" id="OAD46703.1"/>
    </source>
</evidence>
<dbReference type="AlphaFoldDB" id="A0A176TGQ0"/>
<sequence length="350" mass="39416">MKTKIIIGAFLCFIFLTKTKAQDLGDFNPTNGKYGLKKLKKNSKRIYIANFNVNLQVYKDAQETKAGDKNYRKGIVKGRAKAVAAVGLNGLDEKMVQKKVNQLYNEYLEELQKNGFEIITVDEAGKTEAYEGWQKATGPSLMESKIPGVIQVIPDNYSFYYKDQSKVSKKFGINANISSAISKDLNDALVSDVQLYFLFTEDGAKDWISGNAAKVKIKVNYRLINYTTITNIKEHKSLLSIGQKTSDQVNTSSIYTQGRNKIGGSAMSTYTGSLKKDVEINGVIEKQKIVAYQKQDEDRITSFKNFALSEDRISKNVNLIEVDSNKFTEGFYNAGKKFIFYHLGELLENY</sequence>
<keyword evidence="2" id="KW-1185">Reference proteome</keyword>
<dbReference type="OrthoDB" id="817809at2"/>
<dbReference type="STRING" id="1333662.LPB303_00155"/>
<evidence type="ECO:0000313" key="2">
    <source>
        <dbReference type="Proteomes" id="UP000076923"/>
    </source>
</evidence>
<accession>A0A176TGQ0</accession>
<proteinExistence type="predicted"/>
<dbReference type="Proteomes" id="UP000076923">
    <property type="component" value="Unassembled WGS sequence"/>
</dbReference>
<dbReference type="RefSeq" id="WP_068446910.1">
    <property type="nucleotide sequence ID" value="NZ_CP150660.1"/>
</dbReference>